<reference evidence="1 2" key="1">
    <citation type="submission" date="2024-02" db="EMBL/GenBank/DDBJ databases">
        <title>Seven novel Bacillus-like species.</title>
        <authorList>
            <person name="Liu G."/>
        </authorList>
    </citation>
    <scope>NUCLEOTIDE SEQUENCE [LARGE SCALE GENOMIC DNA]</scope>
    <source>
        <strain evidence="1 2">FJAT-52991</strain>
    </source>
</reference>
<organism evidence="1 2">
    <name type="scientific">Bacillus kandeliae</name>
    <dbReference type="NCBI Taxonomy" id="3129297"/>
    <lineage>
        <taxon>Bacteria</taxon>
        <taxon>Bacillati</taxon>
        <taxon>Bacillota</taxon>
        <taxon>Bacilli</taxon>
        <taxon>Bacillales</taxon>
        <taxon>Bacillaceae</taxon>
        <taxon>Bacillus</taxon>
    </lineage>
</organism>
<dbReference type="SUPFAM" id="SSF159121">
    <property type="entry name" value="BC4932-like"/>
    <property type="match status" value="1"/>
</dbReference>
<keyword evidence="2" id="KW-1185">Reference proteome</keyword>
<dbReference type="InterPro" id="IPR036166">
    <property type="entry name" value="YxeA-like_sf"/>
</dbReference>
<gene>
    <name evidence="1" type="ORF">WDJ61_15840</name>
</gene>
<dbReference type="Pfam" id="PF06486">
    <property type="entry name" value="DUF1093"/>
    <property type="match status" value="1"/>
</dbReference>
<name>A0ABZ2N549_9BACI</name>
<dbReference type="InterPro" id="IPR006542">
    <property type="entry name" value="DUF1093"/>
</dbReference>
<dbReference type="PANTHER" id="PTHR36433">
    <property type="entry name" value="HYPOTHETICAL CYTOSOLIC PROTEIN"/>
    <property type="match status" value="1"/>
</dbReference>
<accession>A0ABZ2N549</accession>
<dbReference type="Gene3D" id="2.40.50.480">
    <property type="match status" value="1"/>
</dbReference>
<protein>
    <submittedName>
        <fullName evidence="1">YxeA family protein</fullName>
    </submittedName>
</protein>
<dbReference type="EMBL" id="CP147404">
    <property type="protein sequence ID" value="WXB92680.1"/>
    <property type="molecule type" value="Genomic_DNA"/>
</dbReference>
<proteinExistence type="predicted"/>
<evidence type="ECO:0000313" key="1">
    <source>
        <dbReference type="EMBL" id="WXB92680.1"/>
    </source>
</evidence>
<dbReference type="PANTHER" id="PTHR36433:SF2">
    <property type="entry name" value="YXEA FAMILY PROTEIN"/>
    <property type="match status" value="1"/>
</dbReference>
<evidence type="ECO:0000313" key="2">
    <source>
        <dbReference type="Proteomes" id="UP001387364"/>
    </source>
</evidence>
<dbReference type="NCBIfam" id="TIGR01655">
    <property type="entry name" value="yxeA_fam"/>
    <property type="match status" value="1"/>
</dbReference>
<dbReference type="RefSeq" id="WP_338751424.1">
    <property type="nucleotide sequence ID" value="NZ_CP147404.1"/>
</dbReference>
<dbReference type="Proteomes" id="UP001387364">
    <property type="component" value="Chromosome"/>
</dbReference>
<sequence length="119" mass="13821">MKKLWISIGTLVALFVGFILFIQNVNLNRLGAESYFVKITTDGKKIEDVTDTGEKWTSYEYELEGVNEKDEVKTLNFTSHKQLRHDAYLEVFVKDENEVTSYQEVQQAELPDKVKKKLN</sequence>